<dbReference type="PANTHER" id="PTHR11645:SF13">
    <property type="entry name" value="PYRROLINE-5-CARBOXYLATE REDUCTASE CATALYTIC N-TERMINAL DOMAIN-CONTAINING PROTEIN"/>
    <property type="match status" value="1"/>
</dbReference>
<dbReference type="InterPro" id="IPR036291">
    <property type="entry name" value="NAD(P)-bd_dom_sf"/>
</dbReference>
<name>A0ABT3R066_9HYPH</name>
<proteinExistence type="inferred from homology"/>
<dbReference type="EMBL" id="JAPEVI010000003">
    <property type="protein sequence ID" value="MCX2722623.1"/>
    <property type="molecule type" value="Genomic_DNA"/>
</dbReference>
<gene>
    <name evidence="3" type="ORF">ON753_09525</name>
</gene>
<dbReference type="Pfam" id="PF03807">
    <property type="entry name" value="F420_oxidored"/>
    <property type="match status" value="1"/>
</dbReference>
<dbReference type="SUPFAM" id="SSF51735">
    <property type="entry name" value="NAD(P)-binding Rossmann-fold domains"/>
    <property type="match status" value="1"/>
</dbReference>
<accession>A0ABT3R066</accession>
<dbReference type="Proteomes" id="UP001300261">
    <property type="component" value="Unassembled WGS sequence"/>
</dbReference>
<reference evidence="3 4" key="1">
    <citation type="journal article" date="2016" name="Int. J. Syst. Evol. Microbiol.">
        <title>Labrenzia salina sp. nov., isolated from the rhizosphere of the halophyte Arthrocnemum macrostachyum.</title>
        <authorList>
            <person name="Camacho M."/>
            <person name="Redondo-Gomez S."/>
            <person name="Rodriguez-Llorente I."/>
            <person name="Rohde M."/>
            <person name="Sproer C."/>
            <person name="Schumann P."/>
            <person name="Klenk H.P."/>
            <person name="Montero-Calasanz M.D.C."/>
        </authorList>
    </citation>
    <scope>NUCLEOTIDE SEQUENCE [LARGE SCALE GENOMIC DNA]</scope>
    <source>
        <strain evidence="3 4">DSM 29163</strain>
    </source>
</reference>
<evidence type="ECO:0000313" key="3">
    <source>
        <dbReference type="EMBL" id="MCX2722623.1"/>
    </source>
</evidence>
<evidence type="ECO:0000259" key="2">
    <source>
        <dbReference type="Pfam" id="PF03807"/>
    </source>
</evidence>
<evidence type="ECO:0000256" key="1">
    <source>
        <dbReference type="ARBA" id="ARBA00005525"/>
    </source>
</evidence>
<sequence>MPQDSGCADKAAVDCVCWSRQRRSSDMRIGVIGCGTIASAVIRGIAEDEHQITVSERSASHASALAKTYENVTIADNQGVADASDVIFLGLMAEVAPEVLGALKFREGQRIITFMAGATLEQADAMVRPARAVAIMMPFPGISSGGTPIMMQGDAVLVNELFGARNSIFPLTNGNEMAAYLCAQAVLSPVARMVSDAADWLGERVSDKMQGEAFLRALVASNLSETESVTLIEALNTPGGYNQRLRLHMESSGMGDALARGLNELE</sequence>
<evidence type="ECO:0000313" key="4">
    <source>
        <dbReference type="Proteomes" id="UP001300261"/>
    </source>
</evidence>
<organism evidence="3 4">
    <name type="scientific">Roseibium salinum</name>
    <dbReference type="NCBI Taxonomy" id="1604349"/>
    <lineage>
        <taxon>Bacteria</taxon>
        <taxon>Pseudomonadati</taxon>
        <taxon>Pseudomonadota</taxon>
        <taxon>Alphaproteobacteria</taxon>
        <taxon>Hyphomicrobiales</taxon>
        <taxon>Stappiaceae</taxon>
        <taxon>Roseibium</taxon>
    </lineage>
</organism>
<protein>
    <submittedName>
        <fullName evidence="3">NAD(P)-binding domain-containing protein</fullName>
    </submittedName>
</protein>
<dbReference type="Gene3D" id="3.40.50.720">
    <property type="entry name" value="NAD(P)-binding Rossmann-like Domain"/>
    <property type="match status" value="1"/>
</dbReference>
<comment type="similarity">
    <text evidence="1">Belongs to the pyrroline-5-carboxylate reductase family.</text>
</comment>
<dbReference type="InterPro" id="IPR028939">
    <property type="entry name" value="P5C_Rdtase_cat_N"/>
</dbReference>
<dbReference type="PANTHER" id="PTHR11645">
    <property type="entry name" value="PYRROLINE-5-CARBOXYLATE REDUCTASE"/>
    <property type="match status" value="1"/>
</dbReference>
<dbReference type="RefSeq" id="WP_265962291.1">
    <property type="nucleotide sequence ID" value="NZ_JAPEVI010000003.1"/>
</dbReference>
<feature type="domain" description="Pyrroline-5-carboxylate reductase catalytic N-terminal" evidence="2">
    <location>
        <begin position="28"/>
        <end position="117"/>
    </location>
</feature>
<comment type="caution">
    <text evidence="3">The sequence shown here is derived from an EMBL/GenBank/DDBJ whole genome shotgun (WGS) entry which is preliminary data.</text>
</comment>
<keyword evidence="4" id="KW-1185">Reference proteome</keyword>